<dbReference type="Gene3D" id="3.90.470.20">
    <property type="entry name" value="4'-phosphopantetheinyl transferase domain"/>
    <property type="match status" value="1"/>
</dbReference>
<dbReference type="Proteomes" id="UP001222800">
    <property type="component" value="Chromosome"/>
</dbReference>
<keyword evidence="6 8" id="KW-0443">Lipid metabolism</keyword>
<organism evidence="10 11">
    <name type="scientific">Tepidibacter hydrothermalis</name>
    <dbReference type="NCBI Taxonomy" id="3036126"/>
    <lineage>
        <taxon>Bacteria</taxon>
        <taxon>Bacillati</taxon>
        <taxon>Bacillota</taxon>
        <taxon>Clostridia</taxon>
        <taxon>Peptostreptococcales</taxon>
        <taxon>Peptostreptococcaceae</taxon>
        <taxon>Tepidibacter</taxon>
    </lineage>
</organism>
<reference evidence="10 11" key="1">
    <citation type="submission" date="2023-03" db="EMBL/GenBank/DDBJ databases">
        <title>Complete genome sequence of Tepidibacter sp. SWIR-1, isolated from a deep-sea hydrothermal vent.</title>
        <authorList>
            <person name="Li X."/>
        </authorList>
    </citation>
    <scope>NUCLEOTIDE SEQUENCE [LARGE SCALE GENOMIC DNA]</scope>
    <source>
        <strain evidence="10 11">SWIR-1</strain>
    </source>
</reference>
<comment type="subcellular location">
    <subcellularLocation>
        <location evidence="8">Cytoplasm</location>
    </subcellularLocation>
</comment>
<comment type="catalytic activity">
    <reaction evidence="8">
        <text>apo-[ACP] + CoA = holo-[ACP] + adenosine 3',5'-bisphosphate + H(+)</text>
        <dbReference type="Rhea" id="RHEA:12068"/>
        <dbReference type="Rhea" id="RHEA-COMP:9685"/>
        <dbReference type="Rhea" id="RHEA-COMP:9690"/>
        <dbReference type="ChEBI" id="CHEBI:15378"/>
        <dbReference type="ChEBI" id="CHEBI:29999"/>
        <dbReference type="ChEBI" id="CHEBI:57287"/>
        <dbReference type="ChEBI" id="CHEBI:58343"/>
        <dbReference type="ChEBI" id="CHEBI:64479"/>
        <dbReference type="EC" id="2.7.8.7"/>
    </reaction>
</comment>
<keyword evidence="4 8" id="KW-0276">Fatty acid metabolism</keyword>
<name>A0ABY8EFK7_9FIRM</name>
<dbReference type="NCBIfam" id="TIGR00556">
    <property type="entry name" value="pantethn_trn"/>
    <property type="match status" value="1"/>
</dbReference>
<feature type="binding site" evidence="8">
    <location>
        <position position="57"/>
    </location>
    <ligand>
        <name>Mg(2+)</name>
        <dbReference type="ChEBI" id="CHEBI:18420"/>
    </ligand>
</feature>
<dbReference type="NCBIfam" id="TIGR00516">
    <property type="entry name" value="acpS"/>
    <property type="match status" value="1"/>
</dbReference>
<evidence type="ECO:0000259" key="9">
    <source>
        <dbReference type="Pfam" id="PF01648"/>
    </source>
</evidence>
<dbReference type="InterPro" id="IPR002582">
    <property type="entry name" value="ACPS"/>
</dbReference>
<evidence type="ECO:0000256" key="3">
    <source>
        <dbReference type="ARBA" id="ARBA00022723"/>
    </source>
</evidence>
<gene>
    <name evidence="8 10" type="primary">acpS</name>
    <name evidence="10" type="ORF">P4S50_00730</name>
</gene>
<keyword evidence="8" id="KW-0963">Cytoplasm</keyword>
<dbReference type="InterPro" id="IPR004568">
    <property type="entry name" value="Ppantetheine-prot_Trfase_dom"/>
</dbReference>
<dbReference type="Pfam" id="PF01648">
    <property type="entry name" value="ACPS"/>
    <property type="match status" value="1"/>
</dbReference>
<evidence type="ECO:0000313" key="11">
    <source>
        <dbReference type="Proteomes" id="UP001222800"/>
    </source>
</evidence>
<evidence type="ECO:0000256" key="5">
    <source>
        <dbReference type="ARBA" id="ARBA00022842"/>
    </source>
</evidence>
<evidence type="ECO:0000256" key="1">
    <source>
        <dbReference type="ARBA" id="ARBA00022516"/>
    </source>
</evidence>
<dbReference type="SUPFAM" id="SSF56214">
    <property type="entry name" value="4'-phosphopantetheinyl transferase"/>
    <property type="match status" value="1"/>
</dbReference>
<dbReference type="EMBL" id="CP120733">
    <property type="protein sequence ID" value="WFD10630.1"/>
    <property type="molecule type" value="Genomic_DNA"/>
</dbReference>
<keyword evidence="2 8" id="KW-0808">Transferase</keyword>
<keyword evidence="7 8" id="KW-0275">Fatty acid biosynthesis</keyword>
<evidence type="ECO:0000256" key="2">
    <source>
        <dbReference type="ARBA" id="ARBA00022679"/>
    </source>
</evidence>
<dbReference type="RefSeq" id="WP_277732597.1">
    <property type="nucleotide sequence ID" value="NZ_CP120733.1"/>
</dbReference>
<keyword evidence="11" id="KW-1185">Reference proteome</keyword>
<proteinExistence type="inferred from homology"/>
<keyword evidence="3 8" id="KW-0479">Metal-binding</keyword>
<evidence type="ECO:0000256" key="4">
    <source>
        <dbReference type="ARBA" id="ARBA00022832"/>
    </source>
</evidence>
<evidence type="ECO:0000313" key="10">
    <source>
        <dbReference type="EMBL" id="WFD10630.1"/>
    </source>
</evidence>
<dbReference type="GO" id="GO:0008897">
    <property type="term" value="F:holo-[acyl-carrier-protein] synthase activity"/>
    <property type="evidence" value="ECO:0007669"/>
    <property type="project" value="UniProtKB-EC"/>
</dbReference>
<comment type="cofactor">
    <cofactor evidence="8">
        <name>Mg(2+)</name>
        <dbReference type="ChEBI" id="CHEBI:18420"/>
    </cofactor>
</comment>
<keyword evidence="1 8" id="KW-0444">Lipid biosynthesis</keyword>
<evidence type="ECO:0000256" key="7">
    <source>
        <dbReference type="ARBA" id="ARBA00023160"/>
    </source>
</evidence>
<feature type="binding site" evidence="8">
    <location>
        <position position="9"/>
    </location>
    <ligand>
        <name>Mg(2+)</name>
        <dbReference type="ChEBI" id="CHEBI:18420"/>
    </ligand>
</feature>
<feature type="domain" description="4'-phosphopantetheinyl transferase" evidence="9">
    <location>
        <begin position="6"/>
        <end position="118"/>
    </location>
</feature>
<accession>A0ABY8EFK7</accession>
<evidence type="ECO:0000256" key="8">
    <source>
        <dbReference type="HAMAP-Rule" id="MF_00101"/>
    </source>
</evidence>
<evidence type="ECO:0000256" key="6">
    <source>
        <dbReference type="ARBA" id="ARBA00023098"/>
    </source>
</evidence>
<comment type="function">
    <text evidence="8">Transfers the 4'-phosphopantetheine moiety from coenzyme A to a Ser of acyl-carrier-protein.</text>
</comment>
<keyword evidence="5 8" id="KW-0460">Magnesium</keyword>
<dbReference type="HAMAP" id="MF_00101">
    <property type="entry name" value="AcpS"/>
    <property type="match status" value="1"/>
</dbReference>
<dbReference type="EC" id="2.7.8.7" evidence="8"/>
<dbReference type="InterPro" id="IPR008278">
    <property type="entry name" value="4-PPantetheinyl_Trfase_dom"/>
</dbReference>
<comment type="similarity">
    <text evidence="8">Belongs to the P-Pant transferase superfamily. AcpS family.</text>
</comment>
<protein>
    <recommendedName>
        <fullName evidence="8">Holo-[acyl-carrier-protein] synthase</fullName>
        <shortName evidence="8">Holo-ACP synthase</shortName>
        <ecNumber evidence="8">2.7.8.7</ecNumber>
    </recommendedName>
    <alternativeName>
        <fullName evidence="8">4'-phosphopantetheinyl transferase AcpS</fullName>
    </alternativeName>
</protein>
<dbReference type="InterPro" id="IPR037143">
    <property type="entry name" value="4-PPantetheinyl_Trfase_dom_sf"/>
</dbReference>
<sequence length="128" mass="14667">MNILGTGIDIIEIERIKKAINKNNRFLERIYTKKEIEYFEQKGYKAQTIAGNFAAKEAISKAFGTGIRGYKFKDMEILRNNLGKPVVKLYNELYELSEKLEMKEILLSISHSKDYAVANAILTTKKEG</sequence>